<reference evidence="2 3" key="1">
    <citation type="journal article" date="2014" name="PLoS Genet.">
        <title>Phylogenetically driven sequencing of extremely halophilic archaea reveals strategies for static and dynamic osmo-response.</title>
        <authorList>
            <person name="Becker E.A."/>
            <person name="Seitzer P.M."/>
            <person name="Tritt A."/>
            <person name="Larsen D."/>
            <person name="Krusor M."/>
            <person name="Yao A.I."/>
            <person name="Wu D."/>
            <person name="Madern D."/>
            <person name="Eisen J.A."/>
            <person name="Darling A.E."/>
            <person name="Facciotti M.T."/>
        </authorList>
    </citation>
    <scope>NUCLEOTIDE SEQUENCE [LARGE SCALE GENOMIC DNA]</scope>
    <source>
        <strain evidence="2 3">JCM 12255</strain>
    </source>
</reference>
<keyword evidence="3" id="KW-1185">Reference proteome</keyword>
<feature type="transmembrane region" description="Helical" evidence="1">
    <location>
        <begin position="71"/>
        <end position="101"/>
    </location>
</feature>
<keyword evidence="1" id="KW-0472">Membrane</keyword>
<comment type="caution">
    <text evidence="2">The sequence shown here is derived from an EMBL/GenBank/DDBJ whole genome shotgun (WGS) entry which is preliminary data.</text>
</comment>
<keyword evidence="1" id="KW-1133">Transmembrane helix</keyword>
<proteinExistence type="predicted"/>
<organism evidence="2 3">
    <name type="scientific">Natronolimnohabitans innermongolicus JCM 12255</name>
    <dbReference type="NCBI Taxonomy" id="1227499"/>
    <lineage>
        <taxon>Archaea</taxon>
        <taxon>Methanobacteriati</taxon>
        <taxon>Methanobacteriota</taxon>
        <taxon>Stenosarchaea group</taxon>
        <taxon>Halobacteria</taxon>
        <taxon>Halobacteriales</taxon>
        <taxon>Natrialbaceae</taxon>
        <taxon>Natronolimnohabitans</taxon>
    </lineage>
</organism>
<sequence length="105" mass="11463">MATRQFAERASGTIGKSTLFATLFVITFLAPFLTLLLPLGLPDAGTALLLFPFVWTVERFGLLLSESCGGFGCVAVVVFALYVLYALLVARVATAVVWYGLQWRR</sequence>
<evidence type="ECO:0000313" key="3">
    <source>
        <dbReference type="Proteomes" id="UP000011602"/>
    </source>
</evidence>
<dbReference type="Proteomes" id="UP000011602">
    <property type="component" value="Unassembled WGS sequence"/>
</dbReference>
<name>L9XGY2_9EURY</name>
<gene>
    <name evidence="2" type="ORF">C493_04296</name>
</gene>
<keyword evidence="1" id="KW-0812">Transmembrane</keyword>
<dbReference type="RefSeq" id="WP_007258167.1">
    <property type="nucleotide sequence ID" value="NZ_AOHZ01000018.1"/>
</dbReference>
<accession>L9XGY2</accession>
<feature type="transmembrane region" description="Helical" evidence="1">
    <location>
        <begin position="20"/>
        <end position="41"/>
    </location>
</feature>
<dbReference type="EMBL" id="AOHZ01000018">
    <property type="protein sequence ID" value="ELY60666.1"/>
    <property type="molecule type" value="Genomic_DNA"/>
</dbReference>
<protein>
    <submittedName>
        <fullName evidence="2">Uncharacterized protein</fullName>
    </submittedName>
</protein>
<evidence type="ECO:0000313" key="2">
    <source>
        <dbReference type="EMBL" id="ELY60666.1"/>
    </source>
</evidence>
<dbReference type="STRING" id="1227499.C493_04296"/>
<dbReference type="AlphaFoldDB" id="L9XGY2"/>
<evidence type="ECO:0000256" key="1">
    <source>
        <dbReference type="SAM" id="Phobius"/>
    </source>
</evidence>